<evidence type="ECO:0000313" key="1">
    <source>
        <dbReference type="EMBL" id="KAF3839182.1"/>
    </source>
</evidence>
<accession>A0A7J5XQ37</accession>
<proteinExistence type="predicted"/>
<dbReference type="EMBL" id="JAAKFY010000021">
    <property type="protein sequence ID" value="KAF3839182.1"/>
    <property type="molecule type" value="Genomic_DNA"/>
</dbReference>
<keyword evidence="2" id="KW-1185">Reference proteome</keyword>
<gene>
    <name evidence="1" type="ORF">F7725_017899</name>
</gene>
<name>A0A7J5XQ37_DISMA</name>
<protein>
    <submittedName>
        <fullName evidence="1">Uncharacterized protein</fullName>
    </submittedName>
</protein>
<sequence>MEVCLSTRPVFILRSIWTRAALQRRAGLQEGGRDDCRISFILSGWVTDVGFDRERRGSETGGCGAERNSKDSGIIFLDEEEQRCMSFSEVCLCFRMDAVQQGFDREDDEGESEENTSED</sequence>
<organism evidence="1 2">
    <name type="scientific">Dissostichus mawsoni</name>
    <name type="common">Antarctic cod</name>
    <dbReference type="NCBI Taxonomy" id="36200"/>
    <lineage>
        <taxon>Eukaryota</taxon>
        <taxon>Metazoa</taxon>
        <taxon>Chordata</taxon>
        <taxon>Craniata</taxon>
        <taxon>Vertebrata</taxon>
        <taxon>Euteleostomi</taxon>
        <taxon>Actinopterygii</taxon>
        <taxon>Neopterygii</taxon>
        <taxon>Teleostei</taxon>
        <taxon>Neoteleostei</taxon>
        <taxon>Acanthomorphata</taxon>
        <taxon>Eupercaria</taxon>
        <taxon>Perciformes</taxon>
        <taxon>Notothenioidei</taxon>
        <taxon>Nototheniidae</taxon>
        <taxon>Dissostichus</taxon>
    </lineage>
</organism>
<comment type="caution">
    <text evidence="1">The sequence shown here is derived from an EMBL/GenBank/DDBJ whole genome shotgun (WGS) entry which is preliminary data.</text>
</comment>
<dbReference type="Proteomes" id="UP000518266">
    <property type="component" value="Unassembled WGS sequence"/>
</dbReference>
<dbReference type="AlphaFoldDB" id="A0A7J5XQ37"/>
<evidence type="ECO:0000313" key="2">
    <source>
        <dbReference type="Proteomes" id="UP000518266"/>
    </source>
</evidence>
<reference evidence="1 2" key="1">
    <citation type="submission" date="2020-03" db="EMBL/GenBank/DDBJ databases">
        <title>Dissostichus mawsoni Genome sequencing and assembly.</title>
        <authorList>
            <person name="Park H."/>
        </authorList>
    </citation>
    <scope>NUCLEOTIDE SEQUENCE [LARGE SCALE GENOMIC DNA]</scope>
    <source>
        <strain evidence="1">DM0001</strain>
        <tissue evidence="1">Muscle</tissue>
    </source>
</reference>